<keyword evidence="3" id="KW-0813">Transport</keyword>
<dbReference type="PANTHER" id="PTHR22911">
    <property type="entry name" value="ACYL-MALONYL CONDENSING ENZYME-RELATED"/>
    <property type="match status" value="1"/>
</dbReference>
<feature type="transmembrane region" description="Helical" evidence="8">
    <location>
        <begin position="12"/>
        <end position="31"/>
    </location>
</feature>
<dbReference type="RefSeq" id="WP_268245063.1">
    <property type="nucleotide sequence ID" value="NZ_BMXP01000003.1"/>
</dbReference>
<feature type="transmembrane region" description="Helical" evidence="8">
    <location>
        <begin position="215"/>
        <end position="235"/>
    </location>
</feature>
<evidence type="ECO:0000256" key="1">
    <source>
        <dbReference type="ARBA" id="ARBA00004651"/>
    </source>
</evidence>
<keyword evidence="7 8" id="KW-0472">Membrane</keyword>
<dbReference type="Proteomes" id="UP000631300">
    <property type="component" value="Unassembled WGS sequence"/>
</dbReference>
<evidence type="ECO:0000256" key="5">
    <source>
        <dbReference type="ARBA" id="ARBA00022692"/>
    </source>
</evidence>
<name>A0A918MY28_9ALTE</name>
<accession>A0A918MY28</accession>
<feature type="domain" description="EamA" evidence="9">
    <location>
        <begin position="12"/>
        <end position="148"/>
    </location>
</feature>
<dbReference type="SUPFAM" id="SSF103481">
    <property type="entry name" value="Multidrug resistance efflux transporter EmrE"/>
    <property type="match status" value="2"/>
</dbReference>
<comment type="similarity">
    <text evidence="2">Belongs to the EamA transporter family.</text>
</comment>
<dbReference type="InterPro" id="IPR037185">
    <property type="entry name" value="EmrE-like"/>
</dbReference>
<feature type="transmembrane region" description="Helical" evidence="8">
    <location>
        <begin position="273"/>
        <end position="291"/>
    </location>
</feature>
<dbReference type="NCBIfam" id="TIGR00688">
    <property type="entry name" value="rarD"/>
    <property type="match status" value="1"/>
</dbReference>
<comment type="subcellular location">
    <subcellularLocation>
        <location evidence="1">Cell membrane</location>
        <topology evidence="1">Multi-pass membrane protein</topology>
    </subcellularLocation>
</comment>
<evidence type="ECO:0000256" key="2">
    <source>
        <dbReference type="ARBA" id="ARBA00007362"/>
    </source>
</evidence>
<keyword evidence="11" id="KW-1185">Reference proteome</keyword>
<keyword evidence="6 8" id="KW-1133">Transmembrane helix</keyword>
<proteinExistence type="inferred from homology"/>
<keyword evidence="4" id="KW-1003">Cell membrane</keyword>
<dbReference type="GO" id="GO:0005886">
    <property type="term" value="C:plasma membrane"/>
    <property type="evidence" value="ECO:0007669"/>
    <property type="project" value="UniProtKB-SubCell"/>
</dbReference>
<dbReference type="EMBL" id="BMXP01000003">
    <property type="protein sequence ID" value="GGW84316.1"/>
    <property type="molecule type" value="Genomic_DNA"/>
</dbReference>
<sequence>MSNTDDDKRAQVGVICAIAAYTMWGVAPIYFKQLQLIPAPEILMHRIVWSVVILIGLIAALGQWPKVKTALRSPAVMKVLLCAGVLLAANWLLFIWAINSNHLLDASLGYYINPLINVFFGRLFLGERLRPLQRVSVVLALAGVAILIFSYGYLPWIALVLAGSFSIYGLLRKQVAVDSMPGLFIETLMMLPVALGYWLLFGSVHSDMTSNPVDLNLLLIAAGLVTTAPLLCFTAAARRIMYSTLGFFQYIGPSLMFLLAVFVYGEPLEEDRLITFGFVWAGLILFSLDSVHDYRRQRRLRKQAAMARQG</sequence>
<evidence type="ECO:0000256" key="7">
    <source>
        <dbReference type="ARBA" id="ARBA00023136"/>
    </source>
</evidence>
<dbReference type="InterPro" id="IPR000620">
    <property type="entry name" value="EamA_dom"/>
</dbReference>
<dbReference type="InterPro" id="IPR004626">
    <property type="entry name" value="RarD"/>
</dbReference>
<evidence type="ECO:0000256" key="4">
    <source>
        <dbReference type="ARBA" id="ARBA00022475"/>
    </source>
</evidence>
<evidence type="ECO:0000259" key="9">
    <source>
        <dbReference type="Pfam" id="PF00892"/>
    </source>
</evidence>
<organism evidence="10 11">
    <name type="scientific">Alteromonas halophila</name>
    <dbReference type="NCBI Taxonomy" id="516698"/>
    <lineage>
        <taxon>Bacteria</taxon>
        <taxon>Pseudomonadati</taxon>
        <taxon>Pseudomonadota</taxon>
        <taxon>Gammaproteobacteria</taxon>
        <taxon>Alteromonadales</taxon>
        <taxon>Alteromonadaceae</taxon>
        <taxon>Alteromonas/Salinimonas group</taxon>
        <taxon>Alteromonas</taxon>
    </lineage>
</organism>
<evidence type="ECO:0000313" key="11">
    <source>
        <dbReference type="Proteomes" id="UP000631300"/>
    </source>
</evidence>
<feature type="transmembrane region" description="Helical" evidence="8">
    <location>
        <begin position="132"/>
        <end position="149"/>
    </location>
</feature>
<protein>
    <submittedName>
        <fullName evidence="10">Chloramphenicol resistance permease RarD</fullName>
    </submittedName>
</protein>
<reference evidence="10" key="1">
    <citation type="journal article" date="2014" name="Int. J. Syst. Evol. Microbiol.">
        <title>Complete genome sequence of Corynebacterium casei LMG S-19264T (=DSM 44701T), isolated from a smear-ripened cheese.</title>
        <authorList>
            <consortium name="US DOE Joint Genome Institute (JGI-PGF)"/>
            <person name="Walter F."/>
            <person name="Albersmeier A."/>
            <person name="Kalinowski J."/>
            <person name="Ruckert C."/>
        </authorList>
    </citation>
    <scope>NUCLEOTIDE SEQUENCE</scope>
    <source>
        <strain evidence="10">KCTC 22164</strain>
    </source>
</reference>
<feature type="transmembrane region" description="Helical" evidence="8">
    <location>
        <begin position="247"/>
        <end position="267"/>
    </location>
</feature>
<dbReference type="AlphaFoldDB" id="A0A918MY28"/>
<feature type="transmembrane region" description="Helical" evidence="8">
    <location>
        <begin position="155"/>
        <end position="171"/>
    </location>
</feature>
<comment type="caution">
    <text evidence="10">The sequence shown here is derived from an EMBL/GenBank/DDBJ whole genome shotgun (WGS) entry which is preliminary data.</text>
</comment>
<feature type="transmembrane region" description="Helical" evidence="8">
    <location>
        <begin position="43"/>
        <end position="64"/>
    </location>
</feature>
<evidence type="ECO:0000313" key="10">
    <source>
        <dbReference type="EMBL" id="GGW84316.1"/>
    </source>
</evidence>
<feature type="transmembrane region" description="Helical" evidence="8">
    <location>
        <begin position="183"/>
        <end position="203"/>
    </location>
</feature>
<feature type="transmembrane region" description="Helical" evidence="8">
    <location>
        <begin position="108"/>
        <end position="125"/>
    </location>
</feature>
<dbReference type="Pfam" id="PF00892">
    <property type="entry name" value="EamA"/>
    <property type="match status" value="1"/>
</dbReference>
<feature type="transmembrane region" description="Helical" evidence="8">
    <location>
        <begin position="76"/>
        <end position="96"/>
    </location>
</feature>
<keyword evidence="5 8" id="KW-0812">Transmembrane</keyword>
<reference evidence="10" key="2">
    <citation type="submission" date="2020-09" db="EMBL/GenBank/DDBJ databases">
        <authorList>
            <person name="Sun Q."/>
            <person name="Kim S."/>
        </authorList>
    </citation>
    <scope>NUCLEOTIDE SEQUENCE</scope>
    <source>
        <strain evidence="10">KCTC 22164</strain>
    </source>
</reference>
<evidence type="ECO:0000256" key="3">
    <source>
        <dbReference type="ARBA" id="ARBA00022448"/>
    </source>
</evidence>
<evidence type="ECO:0000256" key="6">
    <source>
        <dbReference type="ARBA" id="ARBA00022989"/>
    </source>
</evidence>
<evidence type="ECO:0000256" key="8">
    <source>
        <dbReference type="SAM" id="Phobius"/>
    </source>
</evidence>
<dbReference type="PANTHER" id="PTHR22911:SF137">
    <property type="entry name" value="SOLUTE CARRIER FAMILY 35 MEMBER G2-RELATED"/>
    <property type="match status" value="1"/>
</dbReference>
<gene>
    <name evidence="10" type="primary">rarD-1</name>
    <name evidence="10" type="ORF">GCM10007391_17540</name>
</gene>